<dbReference type="InterPro" id="IPR002734">
    <property type="entry name" value="RibDG_C"/>
</dbReference>
<dbReference type="OrthoDB" id="195113at2"/>
<proteinExistence type="predicted"/>
<dbReference type="eggNOG" id="COG0262">
    <property type="taxonomic scope" value="Bacteria"/>
</dbReference>
<dbReference type="InterPro" id="IPR024072">
    <property type="entry name" value="DHFR-like_dom_sf"/>
</dbReference>
<dbReference type="PATRIC" id="fig|1408254.3.peg.3251"/>
<name>V6M1U9_9BACL</name>
<reference evidence="2 3" key="1">
    <citation type="journal article" date="2014" name="Genome Announc.">
        <title>Draft Genome Sequence of Brevibacillus panacihumi Strain W25, a Halotolerant Hydrocarbon-Degrading Bacterium.</title>
        <authorList>
            <person name="Wang X."/>
            <person name="Jin D."/>
            <person name="Zhou L."/>
            <person name="Wu L."/>
            <person name="An W."/>
            <person name="Chen Y."/>
            <person name="Zhao L."/>
        </authorList>
    </citation>
    <scope>NUCLEOTIDE SEQUENCE [LARGE SCALE GENOMIC DNA]</scope>
    <source>
        <strain evidence="2 3">W25</strain>
    </source>
</reference>
<dbReference type="SUPFAM" id="SSF53597">
    <property type="entry name" value="Dihydrofolate reductase-like"/>
    <property type="match status" value="1"/>
</dbReference>
<dbReference type="PANTHER" id="PTHR38011">
    <property type="entry name" value="DIHYDROFOLATE REDUCTASE FAMILY PROTEIN (AFU_ORTHOLOGUE AFUA_8G06820)"/>
    <property type="match status" value="1"/>
</dbReference>
<evidence type="ECO:0000313" key="3">
    <source>
        <dbReference type="Proteomes" id="UP000017973"/>
    </source>
</evidence>
<sequence length="187" mass="21470">MGNIILTMQMSLDGVVSGEDRWMTLSEEIFEDYLEYYNSVDTIIVGRNSYASLAQHWQQAENSSNSLERAIAVRINEIPKVVISRSEVDLIWRNSQQIVVTDAQSFARELEALKKQVNQISVESGVHTWQSFIQNDLFDELWLLVHPVIVSQGQRLFALAEKQQSLRLCRTKTYENGVVGLCYQKIE</sequence>
<dbReference type="GO" id="GO:0008703">
    <property type="term" value="F:5-amino-6-(5-phosphoribosylamino)uracil reductase activity"/>
    <property type="evidence" value="ECO:0007669"/>
    <property type="project" value="InterPro"/>
</dbReference>
<dbReference type="GO" id="GO:0009231">
    <property type="term" value="P:riboflavin biosynthetic process"/>
    <property type="evidence" value="ECO:0007669"/>
    <property type="project" value="InterPro"/>
</dbReference>
<dbReference type="RefSeq" id="WP_023557181.1">
    <property type="nucleotide sequence ID" value="NZ_KI629785.1"/>
</dbReference>
<dbReference type="STRING" id="1408254.T458_16555"/>
<keyword evidence="3" id="KW-1185">Reference proteome</keyword>
<feature type="domain" description="Bacterial bifunctional deaminase-reductase C-terminal" evidence="1">
    <location>
        <begin position="4"/>
        <end position="179"/>
    </location>
</feature>
<dbReference type="EMBL" id="AYJU01000017">
    <property type="protein sequence ID" value="EST52584.1"/>
    <property type="molecule type" value="Genomic_DNA"/>
</dbReference>
<protein>
    <submittedName>
        <fullName evidence="2">Deaminase</fullName>
    </submittedName>
</protein>
<dbReference type="Pfam" id="PF01872">
    <property type="entry name" value="RibD_C"/>
    <property type="match status" value="1"/>
</dbReference>
<dbReference type="AlphaFoldDB" id="V6M1U9"/>
<evidence type="ECO:0000259" key="1">
    <source>
        <dbReference type="Pfam" id="PF01872"/>
    </source>
</evidence>
<gene>
    <name evidence="2" type="ORF">T458_16555</name>
</gene>
<evidence type="ECO:0000313" key="2">
    <source>
        <dbReference type="EMBL" id="EST52584.1"/>
    </source>
</evidence>
<dbReference type="Proteomes" id="UP000017973">
    <property type="component" value="Unassembled WGS sequence"/>
</dbReference>
<dbReference type="HOGENOM" id="CLU_043966_1_2_9"/>
<dbReference type="Gene3D" id="3.40.430.10">
    <property type="entry name" value="Dihydrofolate Reductase, subunit A"/>
    <property type="match status" value="1"/>
</dbReference>
<accession>V6M1U9</accession>
<dbReference type="InterPro" id="IPR050765">
    <property type="entry name" value="Riboflavin_Biosynth_HTPR"/>
</dbReference>
<organism evidence="2 3">
    <name type="scientific">Brevibacillus panacihumi W25</name>
    <dbReference type="NCBI Taxonomy" id="1408254"/>
    <lineage>
        <taxon>Bacteria</taxon>
        <taxon>Bacillati</taxon>
        <taxon>Bacillota</taxon>
        <taxon>Bacilli</taxon>
        <taxon>Bacillales</taxon>
        <taxon>Paenibacillaceae</taxon>
        <taxon>Brevibacillus</taxon>
    </lineage>
</organism>
<dbReference type="PANTHER" id="PTHR38011:SF11">
    <property type="entry name" value="2,5-DIAMINO-6-RIBOSYLAMINO-4(3H)-PYRIMIDINONE 5'-PHOSPHATE REDUCTASE"/>
    <property type="match status" value="1"/>
</dbReference>
<comment type="caution">
    <text evidence="2">The sequence shown here is derived from an EMBL/GenBank/DDBJ whole genome shotgun (WGS) entry which is preliminary data.</text>
</comment>